<evidence type="ECO:0000256" key="6">
    <source>
        <dbReference type="ARBA" id="ARBA00038058"/>
    </source>
</evidence>
<dbReference type="PANTHER" id="PTHR11472:SF34">
    <property type="entry name" value="REGULATOR OF TELOMERE ELONGATION HELICASE 1"/>
    <property type="match status" value="1"/>
</dbReference>
<protein>
    <recommendedName>
        <fullName evidence="9">ATP-dependent helicase DinG</fullName>
        <ecNumber evidence="7">5.6.2.3</ecNumber>
    </recommendedName>
    <alternativeName>
        <fullName evidence="10">DNA 5'-3' helicase DinG</fullName>
    </alternativeName>
</protein>
<keyword evidence="3" id="KW-0378">Hydrolase</keyword>
<dbReference type="EMBL" id="JABENB010000001">
    <property type="protein sequence ID" value="NNG39569.1"/>
    <property type="molecule type" value="Genomic_DNA"/>
</dbReference>
<evidence type="ECO:0000256" key="10">
    <source>
        <dbReference type="ARBA" id="ARBA00079061"/>
    </source>
</evidence>
<dbReference type="SUPFAM" id="SSF52540">
    <property type="entry name" value="P-loop containing nucleoside triphosphate hydrolases"/>
    <property type="match status" value="1"/>
</dbReference>
<keyword evidence="5" id="KW-0067">ATP-binding</keyword>
<proteinExistence type="inferred from homology"/>
<comment type="caution">
    <text evidence="13">The sequence shown here is derived from an EMBL/GenBank/DDBJ whole genome shotgun (WGS) entry which is preliminary data.</text>
</comment>
<evidence type="ECO:0000256" key="5">
    <source>
        <dbReference type="ARBA" id="ARBA00022840"/>
    </source>
</evidence>
<dbReference type="InterPro" id="IPR011545">
    <property type="entry name" value="DEAD/DEAH_box_helicase_dom"/>
</dbReference>
<name>A0A849AGP0_9MICO</name>
<evidence type="ECO:0000259" key="12">
    <source>
        <dbReference type="PROSITE" id="PS51193"/>
    </source>
</evidence>
<accession>A0A849AGP0</accession>
<dbReference type="Gene3D" id="3.40.50.300">
    <property type="entry name" value="P-loop containing nucleotide triphosphate hydrolases"/>
    <property type="match status" value="2"/>
</dbReference>
<feature type="region of interest" description="Disordered" evidence="11">
    <location>
        <begin position="644"/>
        <end position="781"/>
    </location>
</feature>
<dbReference type="GO" id="GO:0006139">
    <property type="term" value="P:nucleobase-containing compound metabolic process"/>
    <property type="evidence" value="ECO:0007669"/>
    <property type="project" value="InterPro"/>
</dbReference>
<dbReference type="Proteomes" id="UP000557772">
    <property type="component" value="Unassembled WGS sequence"/>
</dbReference>
<dbReference type="InterPro" id="IPR014001">
    <property type="entry name" value="Helicase_ATP-bd"/>
</dbReference>
<gene>
    <name evidence="13" type="ORF">HJ588_09840</name>
</gene>
<evidence type="ECO:0000256" key="1">
    <source>
        <dbReference type="ARBA" id="ARBA00001966"/>
    </source>
</evidence>
<dbReference type="InterPro" id="IPR027417">
    <property type="entry name" value="P-loop_NTPase"/>
</dbReference>
<dbReference type="PANTHER" id="PTHR11472">
    <property type="entry name" value="DNA REPAIR DEAD HELICASE RAD3/XP-D SUBFAMILY MEMBER"/>
    <property type="match status" value="1"/>
</dbReference>
<keyword evidence="2" id="KW-0547">Nucleotide-binding</keyword>
<dbReference type="GO" id="GO:0043139">
    <property type="term" value="F:5'-3' DNA helicase activity"/>
    <property type="evidence" value="ECO:0007669"/>
    <property type="project" value="UniProtKB-EC"/>
</dbReference>
<comment type="cofactor">
    <cofactor evidence="1">
        <name>[4Fe-4S] cluster</name>
        <dbReference type="ChEBI" id="CHEBI:49883"/>
    </cofactor>
</comment>
<dbReference type="Pfam" id="PF00270">
    <property type="entry name" value="DEAD"/>
    <property type="match status" value="1"/>
</dbReference>
<evidence type="ECO:0000256" key="9">
    <source>
        <dbReference type="ARBA" id="ARBA00073590"/>
    </source>
</evidence>
<evidence type="ECO:0000256" key="3">
    <source>
        <dbReference type="ARBA" id="ARBA00022801"/>
    </source>
</evidence>
<evidence type="ECO:0000256" key="2">
    <source>
        <dbReference type="ARBA" id="ARBA00022741"/>
    </source>
</evidence>
<keyword evidence="14" id="KW-1185">Reference proteome</keyword>
<dbReference type="SMART" id="SM00487">
    <property type="entry name" value="DEXDc"/>
    <property type="match status" value="1"/>
</dbReference>
<dbReference type="FunFam" id="3.40.50.300:FF:000437">
    <property type="entry name" value="ATP-dependent DNA helicase DinG"/>
    <property type="match status" value="1"/>
</dbReference>
<evidence type="ECO:0000256" key="8">
    <source>
        <dbReference type="ARBA" id="ARBA00048954"/>
    </source>
</evidence>
<dbReference type="RefSeq" id="WP_171154431.1">
    <property type="nucleotide sequence ID" value="NZ_JABENB010000001.1"/>
</dbReference>
<dbReference type="InterPro" id="IPR014013">
    <property type="entry name" value="Helic_SF1/SF2_ATP-bd_DinG/Rad3"/>
</dbReference>
<evidence type="ECO:0000256" key="11">
    <source>
        <dbReference type="SAM" id="MobiDB-lite"/>
    </source>
</evidence>
<comment type="catalytic activity">
    <reaction evidence="8">
        <text>ATP + H2O = ADP + phosphate + H(+)</text>
        <dbReference type="Rhea" id="RHEA:13065"/>
        <dbReference type="ChEBI" id="CHEBI:15377"/>
        <dbReference type="ChEBI" id="CHEBI:15378"/>
        <dbReference type="ChEBI" id="CHEBI:30616"/>
        <dbReference type="ChEBI" id="CHEBI:43474"/>
        <dbReference type="ChEBI" id="CHEBI:456216"/>
        <dbReference type="EC" id="5.6.2.3"/>
    </reaction>
</comment>
<evidence type="ECO:0000313" key="13">
    <source>
        <dbReference type="EMBL" id="NNG39569.1"/>
    </source>
</evidence>
<evidence type="ECO:0000256" key="4">
    <source>
        <dbReference type="ARBA" id="ARBA00022806"/>
    </source>
</evidence>
<comment type="similarity">
    <text evidence="6">Belongs to the helicase family. DinG subfamily.</text>
</comment>
<dbReference type="SMART" id="SM00491">
    <property type="entry name" value="HELICc2"/>
    <property type="match status" value="1"/>
</dbReference>
<dbReference type="InterPro" id="IPR006555">
    <property type="entry name" value="ATP-dep_Helicase_C"/>
</dbReference>
<dbReference type="GO" id="GO:0005524">
    <property type="term" value="F:ATP binding"/>
    <property type="evidence" value="ECO:0007669"/>
    <property type="project" value="UniProtKB-KW"/>
</dbReference>
<dbReference type="EC" id="5.6.2.3" evidence="7"/>
<dbReference type="Pfam" id="PF13307">
    <property type="entry name" value="Helicase_C_2"/>
    <property type="match status" value="1"/>
</dbReference>
<feature type="compositionally biased region" description="Acidic residues" evidence="11">
    <location>
        <begin position="653"/>
        <end position="671"/>
    </location>
</feature>
<dbReference type="InterPro" id="IPR045028">
    <property type="entry name" value="DinG/Rad3-like"/>
</dbReference>
<dbReference type="AlphaFoldDB" id="A0A849AGP0"/>
<feature type="compositionally biased region" description="Low complexity" evidence="11">
    <location>
        <begin position="693"/>
        <end position="728"/>
    </location>
</feature>
<evidence type="ECO:0000256" key="7">
    <source>
        <dbReference type="ARBA" id="ARBA00044969"/>
    </source>
</evidence>
<reference evidence="13 14" key="1">
    <citation type="submission" date="2020-05" db="EMBL/GenBank/DDBJ databases">
        <title>Flexivirga sp. ID2601S isolated from air conditioner.</title>
        <authorList>
            <person name="Kim D.H."/>
        </authorList>
    </citation>
    <scope>NUCLEOTIDE SEQUENCE [LARGE SCALE GENOMIC DNA]</scope>
    <source>
        <strain evidence="13 14">ID2601S</strain>
    </source>
</reference>
<keyword evidence="4 13" id="KW-0347">Helicase</keyword>
<feature type="domain" description="Helicase ATP-binding" evidence="12">
    <location>
        <begin position="10"/>
        <end position="294"/>
    </location>
</feature>
<feature type="compositionally biased region" description="Polar residues" evidence="11">
    <location>
        <begin position="768"/>
        <end position="781"/>
    </location>
</feature>
<sequence>MPVDLDDLMRAAVGGVGGSERPGQQQMARAVDQAARDGAHLLVQAGTGTGKSLAYLVPAIKHAVETRQPAIVATATLALQAQIVDNDLPRIADAVEPLLGRRPTFGLVKGRRNYLCLHKVEGGYPDEEDALLEIGEVDRAAGRIGEEVVRLREWAQETETGERDELVPGVSERAWRQVSVSAEECLGSKCPMVTECFVERSRAAAKEVDVVVTNHSFMAIDSFEGRQMLPEHDLLIVDEAHELVDRVTSTITDELTAGMVSTAARRCGRMADASTMREAGELMQELLDGLQEGRLLGIPDALGLALARVRDAARSVQSELKPASPADNDASRQVARAAVDEIFDNADRILEGRELDVVWISKDPRRGSVLRVAPMSVAMLLRDKVFGDRTVVMTSATLELGGSFDAVAGTLGLRGEGGPRWTGLDVGSPFDYPRQAIAYVASQLPPPGRDGLSTAAMDEIETLIRASGGRTLGLFSSTRGARAAAEEMRARLGDDFPVLCQGDDQIRTLVGQFAADARTCLFGTMTLWQGVDVPGVSCQLVIIDRIPFPRPDDPLASARSQEIARRGGNGFMAVSATHAALRLAQGAGRLIRRSSDRGVVAFLDTRMITARYAGFLQKSLPPFWPTTDRALVLKALKRLDETAGPVGAQADPAPEESQVEVDPAPAEEEPGDMAPVPDPEHDDLAPVVDESAGAEPVEAPETEAPASATEAGAPVSVTEAEAAATAPVPAAPPAEGWTEEDDEELRDGAELGLDPEELADHLDRPLPQVQSRMAQLGLGTT</sequence>
<dbReference type="GO" id="GO:0003676">
    <property type="term" value="F:nucleic acid binding"/>
    <property type="evidence" value="ECO:0007669"/>
    <property type="project" value="InterPro"/>
</dbReference>
<dbReference type="GO" id="GO:0016818">
    <property type="term" value="F:hydrolase activity, acting on acid anhydrides, in phosphorus-containing anhydrides"/>
    <property type="evidence" value="ECO:0007669"/>
    <property type="project" value="InterPro"/>
</dbReference>
<dbReference type="PROSITE" id="PS51193">
    <property type="entry name" value="HELICASE_ATP_BIND_2"/>
    <property type="match status" value="1"/>
</dbReference>
<organism evidence="13 14">
    <name type="scientific">Flexivirga aerilata</name>
    <dbReference type="NCBI Taxonomy" id="1656889"/>
    <lineage>
        <taxon>Bacteria</taxon>
        <taxon>Bacillati</taxon>
        <taxon>Actinomycetota</taxon>
        <taxon>Actinomycetes</taxon>
        <taxon>Micrococcales</taxon>
        <taxon>Dermacoccaceae</taxon>
        <taxon>Flexivirga</taxon>
    </lineage>
</organism>
<evidence type="ECO:0000313" key="14">
    <source>
        <dbReference type="Proteomes" id="UP000557772"/>
    </source>
</evidence>